<comment type="caution">
    <text evidence="8">The sequence shown here is derived from an EMBL/GenBank/DDBJ whole genome shotgun (WGS) entry which is preliminary data.</text>
</comment>
<dbReference type="InterPro" id="IPR027417">
    <property type="entry name" value="P-loop_NTPase"/>
</dbReference>
<evidence type="ECO:0000256" key="4">
    <source>
        <dbReference type="ARBA" id="ARBA00022840"/>
    </source>
</evidence>
<dbReference type="Pfam" id="PF13604">
    <property type="entry name" value="AAA_30"/>
    <property type="match status" value="1"/>
</dbReference>
<gene>
    <name evidence="8" type="ORF">F5050DRAFT_1810124</name>
</gene>
<evidence type="ECO:0000313" key="8">
    <source>
        <dbReference type="EMBL" id="KAJ3993864.1"/>
    </source>
</evidence>
<keyword evidence="2" id="KW-0378">Hydrolase</keyword>
<evidence type="ECO:0000313" key="9">
    <source>
        <dbReference type="Proteomes" id="UP001163828"/>
    </source>
</evidence>
<evidence type="ECO:0000256" key="6">
    <source>
        <dbReference type="SAM" id="MobiDB-lite"/>
    </source>
</evidence>
<feature type="coiled-coil region" evidence="5">
    <location>
        <begin position="528"/>
        <end position="555"/>
    </location>
</feature>
<dbReference type="EMBL" id="MU790737">
    <property type="protein sequence ID" value="KAJ3993864.1"/>
    <property type="molecule type" value="Genomic_DNA"/>
</dbReference>
<dbReference type="InterPro" id="IPR041679">
    <property type="entry name" value="DNA2/NAM7-like_C"/>
</dbReference>
<keyword evidence="4" id="KW-0067">ATP-binding</keyword>
<evidence type="ECO:0000259" key="7">
    <source>
        <dbReference type="Pfam" id="PF13087"/>
    </source>
</evidence>
<evidence type="ECO:0000256" key="2">
    <source>
        <dbReference type="ARBA" id="ARBA00022801"/>
    </source>
</evidence>
<reference evidence="8" key="1">
    <citation type="submission" date="2022-08" db="EMBL/GenBank/DDBJ databases">
        <authorList>
            <consortium name="DOE Joint Genome Institute"/>
            <person name="Min B."/>
            <person name="Riley R."/>
            <person name="Sierra-Patev S."/>
            <person name="Naranjo-Ortiz M."/>
            <person name="Looney B."/>
            <person name="Konkel Z."/>
            <person name="Slot J.C."/>
            <person name="Sakamoto Y."/>
            <person name="Steenwyk J.L."/>
            <person name="Rokas A."/>
            <person name="Carro J."/>
            <person name="Camarero S."/>
            <person name="Ferreira P."/>
            <person name="Molpeceres G."/>
            <person name="Ruiz-Duenas F.J."/>
            <person name="Serrano A."/>
            <person name="Henrissat B."/>
            <person name="Drula E."/>
            <person name="Hughes K.W."/>
            <person name="Mata J.L."/>
            <person name="Ishikawa N.K."/>
            <person name="Vargas-Isla R."/>
            <person name="Ushijima S."/>
            <person name="Smith C.A."/>
            <person name="Ahrendt S."/>
            <person name="Andreopoulos W."/>
            <person name="He G."/>
            <person name="Labutti K."/>
            <person name="Lipzen A."/>
            <person name="Ng V."/>
            <person name="Sandor L."/>
            <person name="Barry K."/>
            <person name="Martinez A.T."/>
            <person name="Xiao Y."/>
            <person name="Gibbons J.G."/>
            <person name="Terashima K."/>
            <person name="Hibbett D.S."/>
            <person name="Grigoriev I.V."/>
        </authorList>
    </citation>
    <scope>NUCLEOTIDE SEQUENCE</scope>
    <source>
        <strain evidence="8">TFB10827</strain>
    </source>
</reference>
<feature type="domain" description="DNA2/NAM7 helicase-like C-terminal" evidence="7">
    <location>
        <begin position="1151"/>
        <end position="1409"/>
    </location>
</feature>
<feature type="region of interest" description="Disordered" evidence="6">
    <location>
        <begin position="1124"/>
        <end position="1149"/>
    </location>
</feature>
<dbReference type="Pfam" id="PF13087">
    <property type="entry name" value="AAA_12"/>
    <property type="match status" value="1"/>
</dbReference>
<organism evidence="8 9">
    <name type="scientific">Lentinula boryana</name>
    <dbReference type="NCBI Taxonomy" id="40481"/>
    <lineage>
        <taxon>Eukaryota</taxon>
        <taxon>Fungi</taxon>
        <taxon>Dikarya</taxon>
        <taxon>Basidiomycota</taxon>
        <taxon>Agaricomycotina</taxon>
        <taxon>Agaricomycetes</taxon>
        <taxon>Agaricomycetidae</taxon>
        <taxon>Agaricales</taxon>
        <taxon>Marasmiineae</taxon>
        <taxon>Omphalotaceae</taxon>
        <taxon>Lentinula</taxon>
    </lineage>
</organism>
<evidence type="ECO:0000256" key="1">
    <source>
        <dbReference type="ARBA" id="ARBA00022741"/>
    </source>
</evidence>
<dbReference type="SUPFAM" id="SSF52540">
    <property type="entry name" value="P-loop containing nucleoside triphosphate hydrolases"/>
    <property type="match status" value="1"/>
</dbReference>
<dbReference type="PANTHER" id="PTHR43788">
    <property type="entry name" value="DNA2/NAM7 HELICASE FAMILY MEMBER"/>
    <property type="match status" value="1"/>
</dbReference>
<sequence length="1452" mass="162932">MNGKGSFSATDLARYHHYNCELFIYNTYNGVENPRAHIDHAHDSPTMLDAAQFKRGNDWEAHLLTWLDEENLLLTVPSHPLKGEDFVENVLADERDHFFVSGISIMPPQEHFDEMYRKAGLEPVKFGLAKPDLIEVMRSQDGVMWKVIDAKASRAVKTSHHVQIYFYTLCLNHLLPQSFFRPSNAAAVWLPPEDGFDTNPPSLDDLKTVETSLLSFPLDDFLFRRLPAILSLPRKDVFWHYNPLCHRCPYSRDCQQKTIDQGEIGSISNISIPEAKLLRNLLQIWQEFSGISTTHRRGETDIEDLALLLEDSKGMQRISSSYPITLRKAKRILALPLGIRKFSKSAASSPLLQAARTGKIQIIPRRNSTCPKSEDIAVVLSLLLDPSAPSGASNIVSFSISTFTSDSVFNGKIPRNIHGERTDLIPSLAYIIDSILLLTHTFQNPPRTQFYVFSSAEDSALQTHFVDAALNSSYPTRDIRVCIGALSQGAALLQTTFQPLLLSGVLLDFLTKGRRRKHDFQGILERMNMSTEGSIQELKQRIQDELQRLQKDDSRQAAQRQRQDELGQLPRIVVLKREIEKSLALPIPGFWDLQECASVLLSPRIAPEAHCPSDEEIYSVFARENSPFTLLTKRNEAIYAVLVSLRQRVSGVNDYLLVNEAKVLTSTFMDICREEHLRKLFYMQQFEVLTRLSDLWRSRIDGCPEAPILQYHSTHQGSKRLEHTFFLLSGDLDMVASDNDKTFFDYLLVEDRDYDDTIQCDAHIPIEALFDDLAVSNLVFPLNKYTKSRWQSQNLIVQKGLLLADVRDISVDGLRTRVTLQTWGEATFKFSEECTYRISPRLVDFNISKILSALFELDLQHELEGVSVPYVQIIRNPKLFNQEDISSEARKMLEKAGNEMQNLFRMLDGLDVEAAKPLVLKASQNRAARHILSNRLSVIWGPPGTGKTHTIALSLLRLFSAYANALNQVDVLSPRVVFVTAVTHAAIDAVLKKLTYLVECYKSIDSLPTEWLDKVSIEHVTNGNDHAAPSGSSAFSLYAGTIFQLYNFSKRCPILVDCIVIDEAGQLALSSAALVLRSLKPSSRIIIAGDSEQLSPIMVAKYPQLKTGPLFGSILDSLMYVSRPGQGGSSDTRSSSPFPDDASDGASSSQNTIVQLTENFRLNPDLGEFVSTIYSKAFRPQKVQARRIALALSSIPEPKISQATSEYLKILDFAQRFLLGLSHIMLKRPQRDLSPPLLSNLKEHTYSNDLYSPVKDVAPHPLSLALIQLHTISRKHRDNVGYELHVKAEAAVTAALIAVIQEYLPGEDIFVATPHRIQRQAVRAALLAKHFETLSEMFDEMTLDGGKKIKSTVTVDTIERLQGSEAAFVICLFSLPQSHITDLQFLLERRRLNVAISRAKSMCILISSNEVLRPAVGVLTDGDTAKGYTFLRAFADRAWSSNVSVDIDALNL</sequence>
<proteinExistence type="predicted"/>
<keyword evidence="5" id="KW-0175">Coiled coil</keyword>
<keyword evidence="1" id="KW-0547">Nucleotide-binding</keyword>
<dbReference type="Gene3D" id="3.40.50.300">
    <property type="entry name" value="P-loop containing nucleotide triphosphate hydrolases"/>
    <property type="match status" value="2"/>
</dbReference>
<evidence type="ECO:0000256" key="3">
    <source>
        <dbReference type="ARBA" id="ARBA00022806"/>
    </source>
</evidence>
<evidence type="ECO:0000256" key="5">
    <source>
        <dbReference type="SAM" id="Coils"/>
    </source>
</evidence>
<accession>A0ABQ8Q5U9</accession>
<keyword evidence="3" id="KW-0347">Helicase</keyword>
<name>A0ABQ8Q5U9_9AGAR</name>
<protein>
    <recommendedName>
        <fullName evidence="7">DNA2/NAM7 helicase-like C-terminal domain-containing protein</fullName>
    </recommendedName>
</protein>
<dbReference type="PANTHER" id="PTHR43788:SF8">
    <property type="entry name" value="DNA-BINDING PROTEIN SMUBP-2"/>
    <property type="match status" value="1"/>
</dbReference>
<dbReference type="InterPro" id="IPR050534">
    <property type="entry name" value="Coronavir_polyprotein_1ab"/>
</dbReference>
<dbReference type="Proteomes" id="UP001163828">
    <property type="component" value="Unassembled WGS sequence"/>
</dbReference>
<keyword evidence="9" id="KW-1185">Reference proteome</keyword>